<reference evidence="2 3" key="1">
    <citation type="journal article" date="2013" name="BMC Genomics">
        <title>ContigScape: a Cytoscape plugin facilitating microbial genome gap closing.</title>
        <authorList>
            <person name="Tang B."/>
            <person name="Wang Q."/>
            <person name="Yang M."/>
            <person name="Xie F."/>
            <person name="Zhu Y."/>
            <person name="Zhuo Y."/>
            <person name="Wang S."/>
            <person name="Gao H."/>
            <person name="Ding X."/>
            <person name="Zhang L."/>
            <person name="Zhao G."/>
            <person name="Zheng H."/>
        </authorList>
    </citation>
    <scope>NUCLEOTIDE SEQUENCE [LARGE SCALE GENOMIC DNA]</scope>
    <source>
        <strain evidence="2 3">HCCB10007</strain>
    </source>
</reference>
<feature type="coiled-coil region" evidence="1">
    <location>
        <begin position="34"/>
        <end position="61"/>
    </location>
</feature>
<dbReference type="Proteomes" id="UP000013968">
    <property type="component" value="Chromosome"/>
</dbReference>
<keyword evidence="1" id="KW-0175">Coiled coil</keyword>
<dbReference type="PATRIC" id="fig|1156913.3.peg.7478"/>
<accession>R4TI61</accession>
<dbReference type="AlphaFoldDB" id="R4TI61"/>
<protein>
    <submittedName>
        <fullName evidence="2">Uncharacterized protein</fullName>
    </submittedName>
</protein>
<evidence type="ECO:0000313" key="2">
    <source>
        <dbReference type="EMBL" id="AGM09913.1"/>
    </source>
</evidence>
<evidence type="ECO:0000256" key="1">
    <source>
        <dbReference type="SAM" id="Coils"/>
    </source>
</evidence>
<proteinExistence type="predicted"/>
<sequence>MHMVRLGVQGVELLETGRITLPVPEPWLGWLRDLRQGKKTREEALEAAESLERRLAELVRAYLRAWKMP</sequence>
<keyword evidence="3" id="KW-1185">Reference proteome</keyword>
<organism evidence="2 3">
    <name type="scientific">Amycolatopsis keratiniphila</name>
    <dbReference type="NCBI Taxonomy" id="129921"/>
    <lineage>
        <taxon>Bacteria</taxon>
        <taxon>Bacillati</taxon>
        <taxon>Actinomycetota</taxon>
        <taxon>Actinomycetes</taxon>
        <taxon>Pseudonocardiales</taxon>
        <taxon>Pseudonocardiaceae</taxon>
        <taxon>Amycolatopsis</taxon>
        <taxon>Amycolatopsis japonica group</taxon>
    </lineage>
</organism>
<dbReference type="EMBL" id="CP003410">
    <property type="protein sequence ID" value="AGM09913.1"/>
    <property type="molecule type" value="Genomic_DNA"/>
</dbReference>
<dbReference type="HOGENOM" id="CLU_2766780_0_0_11"/>
<name>R4TI61_9PSEU</name>
<evidence type="ECO:0000313" key="3">
    <source>
        <dbReference type="Proteomes" id="UP000013968"/>
    </source>
</evidence>
<dbReference type="KEGG" id="aoi:AORI_7331"/>
<gene>
    <name evidence="2" type="ORF">AORI_7331</name>
</gene>